<evidence type="ECO:0008006" key="2">
    <source>
        <dbReference type="Google" id="ProtNLM"/>
    </source>
</evidence>
<proteinExistence type="predicted"/>
<evidence type="ECO:0000313" key="1">
    <source>
        <dbReference type="EMBL" id="HFM97014.1"/>
    </source>
</evidence>
<name>A0A7C3PCW3_9CYAN</name>
<protein>
    <recommendedName>
        <fullName evidence="2">Anthranilate phosphoribosyltransferase</fullName>
    </recommendedName>
</protein>
<comment type="caution">
    <text evidence="1">The sequence shown here is derived from an EMBL/GenBank/DDBJ whole genome shotgun (WGS) entry which is preliminary data.</text>
</comment>
<gene>
    <name evidence="1" type="ORF">ENR64_04455</name>
</gene>
<sequence length="68" mass="7886">MSDHNPNPPRTEFQQLFKAIIDSGKITRADQQRFMAALMNHKTITSMERDLANQVFELLRSGRLRVVD</sequence>
<dbReference type="AlphaFoldDB" id="A0A7C3PCW3"/>
<organism evidence="1">
    <name type="scientific">Oscillatoriales cyanobacterium SpSt-418</name>
    <dbReference type="NCBI Taxonomy" id="2282169"/>
    <lineage>
        <taxon>Bacteria</taxon>
        <taxon>Bacillati</taxon>
        <taxon>Cyanobacteriota</taxon>
        <taxon>Cyanophyceae</taxon>
        <taxon>Oscillatoriophycideae</taxon>
        <taxon>Oscillatoriales</taxon>
    </lineage>
</organism>
<reference evidence="1" key="1">
    <citation type="journal article" date="2020" name="mSystems">
        <title>Genome- and Community-Level Interaction Insights into Carbon Utilization and Element Cycling Functions of Hydrothermarchaeota in Hydrothermal Sediment.</title>
        <authorList>
            <person name="Zhou Z."/>
            <person name="Liu Y."/>
            <person name="Xu W."/>
            <person name="Pan J."/>
            <person name="Luo Z.H."/>
            <person name="Li M."/>
        </authorList>
    </citation>
    <scope>NUCLEOTIDE SEQUENCE [LARGE SCALE GENOMIC DNA]</scope>
    <source>
        <strain evidence="1">SpSt-418</strain>
    </source>
</reference>
<dbReference type="EMBL" id="DSRU01000050">
    <property type="protein sequence ID" value="HFM97014.1"/>
    <property type="molecule type" value="Genomic_DNA"/>
</dbReference>
<accession>A0A7C3PCW3</accession>